<dbReference type="EMBL" id="KK113644">
    <property type="protein sequence ID" value="KFM60670.1"/>
    <property type="molecule type" value="Genomic_DNA"/>
</dbReference>
<protein>
    <recommendedName>
        <fullName evidence="1">Integrase catalytic domain-containing protein</fullName>
    </recommendedName>
</protein>
<dbReference type="SUPFAM" id="SSF53098">
    <property type="entry name" value="Ribonuclease H-like"/>
    <property type="match status" value="1"/>
</dbReference>
<dbReference type="AlphaFoldDB" id="A0A087T6D1"/>
<proteinExistence type="predicted"/>
<dbReference type="OrthoDB" id="6420947at2759"/>
<dbReference type="InterPro" id="IPR012337">
    <property type="entry name" value="RNaseH-like_sf"/>
</dbReference>
<dbReference type="InterPro" id="IPR001584">
    <property type="entry name" value="Integrase_cat-core"/>
</dbReference>
<dbReference type="PANTHER" id="PTHR47331">
    <property type="entry name" value="PHD-TYPE DOMAIN-CONTAINING PROTEIN"/>
    <property type="match status" value="1"/>
</dbReference>
<dbReference type="PROSITE" id="PS50994">
    <property type="entry name" value="INTEGRASE"/>
    <property type="match status" value="1"/>
</dbReference>
<dbReference type="OMA" id="TIMEQNI"/>
<dbReference type="STRING" id="407821.A0A087T6D1"/>
<dbReference type="InterPro" id="IPR036397">
    <property type="entry name" value="RNaseH_sf"/>
</dbReference>
<keyword evidence="3" id="KW-1185">Reference proteome</keyword>
<dbReference type="Pfam" id="PF18701">
    <property type="entry name" value="DUF5641"/>
    <property type="match status" value="1"/>
</dbReference>
<dbReference type="InterPro" id="IPR040676">
    <property type="entry name" value="DUF5641"/>
</dbReference>
<reference evidence="2 3" key="1">
    <citation type="submission" date="2013-11" db="EMBL/GenBank/DDBJ databases">
        <title>Genome sequencing of Stegodyphus mimosarum.</title>
        <authorList>
            <person name="Bechsgaard J."/>
        </authorList>
    </citation>
    <scope>NUCLEOTIDE SEQUENCE [LARGE SCALE GENOMIC DNA]</scope>
</reference>
<dbReference type="Pfam" id="PF17921">
    <property type="entry name" value="Integrase_H2C2"/>
    <property type="match status" value="1"/>
</dbReference>
<organism evidence="2 3">
    <name type="scientific">Stegodyphus mimosarum</name>
    <name type="common">African social velvet spider</name>
    <dbReference type="NCBI Taxonomy" id="407821"/>
    <lineage>
        <taxon>Eukaryota</taxon>
        <taxon>Metazoa</taxon>
        <taxon>Ecdysozoa</taxon>
        <taxon>Arthropoda</taxon>
        <taxon>Chelicerata</taxon>
        <taxon>Arachnida</taxon>
        <taxon>Araneae</taxon>
        <taxon>Araneomorphae</taxon>
        <taxon>Entelegynae</taxon>
        <taxon>Eresoidea</taxon>
        <taxon>Eresidae</taxon>
        <taxon>Stegodyphus</taxon>
    </lineage>
</organism>
<dbReference type="Gene3D" id="3.30.420.10">
    <property type="entry name" value="Ribonuclease H-like superfamily/Ribonuclease H"/>
    <property type="match status" value="1"/>
</dbReference>
<dbReference type="InterPro" id="IPR041588">
    <property type="entry name" value="Integrase_H2C2"/>
</dbReference>
<dbReference type="GO" id="GO:0015074">
    <property type="term" value="P:DNA integration"/>
    <property type="evidence" value="ECO:0007669"/>
    <property type="project" value="InterPro"/>
</dbReference>
<dbReference type="Gene3D" id="1.10.340.70">
    <property type="match status" value="1"/>
</dbReference>
<feature type="non-terminal residue" evidence="2">
    <location>
        <position position="399"/>
    </location>
</feature>
<evidence type="ECO:0000259" key="1">
    <source>
        <dbReference type="PROSITE" id="PS50994"/>
    </source>
</evidence>
<name>A0A087T6D1_STEMI</name>
<accession>A0A087T6D1</accession>
<evidence type="ECO:0000313" key="3">
    <source>
        <dbReference type="Proteomes" id="UP000054359"/>
    </source>
</evidence>
<feature type="domain" description="Integrase catalytic" evidence="1">
    <location>
        <begin position="77"/>
        <end position="266"/>
    </location>
</feature>
<gene>
    <name evidence="2" type="ORF">X975_07709</name>
</gene>
<sequence length="399" mass="46582">MRQDFENFRTPVILPPEHPVVSKLIMEKHKQLMHCGTQILMAMLRENFWILKSRKTIRKVLKNCTKCRRFELRPTTIQSAPLPKDHVKDYSVFEVTGIDLAGPLFLKNGLKTWIVLFTCAIYRAIHLELLTSLSTDNFLLAFRHFIARRGRPEIVYAENGSNFVGTNSLLRMIDWDKIIKNHIVNRTKWKFIPPASPWWGGFWERMIALMKNILRKVLGNASLKYEELSTILCDCANILNCRPLTYISEDLELEPLTPAMFFRDLKESGVPDLDIIDAKYLQNRYAYQMKVREDLRKRFRTEYLGQLKNHTLKTCLKYVKLSVGDIVLIETPEKRIKWPLGKIITLIPGNDGIVRLVKLRTKNGEILQPIQQIYPLEIHLQTDNLGDCLREKHSDKKNL</sequence>
<dbReference type="Proteomes" id="UP000054359">
    <property type="component" value="Unassembled WGS sequence"/>
</dbReference>
<dbReference type="GO" id="GO:0003676">
    <property type="term" value="F:nucleic acid binding"/>
    <property type="evidence" value="ECO:0007669"/>
    <property type="project" value="InterPro"/>
</dbReference>
<evidence type="ECO:0000313" key="2">
    <source>
        <dbReference type="EMBL" id="KFM60670.1"/>
    </source>
</evidence>